<comment type="caution">
    <text evidence="2">The sequence shown here is derived from an EMBL/GenBank/DDBJ whole genome shotgun (WGS) entry which is preliminary data.</text>
</comment>
<dbReference type="InterPro" id="IPR012347">
    <property type="entry name" value="Ferritin-like"/>
</dbReference>
<dbReference type="CDD" id="cd00657">
    <property type="entry name" value="Ferritin_like"/>
    <property type="match status" value="1"/>
</dbReference>
<evidence type="ECO:0000313" key="3">
    <source>
        <dbReference type="Proteomes" id="UP000468638"/>
    </source>
</evidence>
<proteinExistence type="predicted"/>
<dbReference type="GO" id="GO:0046872">
    <property type="term" value="F:metal ion binding"/>
    <property type="evidence" value="ECO:0007669"/>
    <property type="project" value="InterPro"/>
</dbReference>
<dbReference type="Proteomes" id="UP000468638">
    <property type="component" value="Unassembled WGS sequence"/>
</dbReference>
<feature type="domain" description="Rubrerythrin diiron-binding" evidence="1">
    <location>
        <begin position="22"/>
        <end position="140"/>
    </location>
</feature>
<dbReference type="InterPro" id="IPR003251">
    <property type="entry name" value="Rr_diiron-bd_dom"/>
</dbReference>
<organism evidence="2 3">
    <name type="scientific">Pontibacillus yanchengensis</name>
    <dbReference type="NCBI Taxonomy" id="462910"/>
    <lineage>
        <taxon>Bacteria</taxon>
        <taxon>Bacillati</taxon>
        <taxon>Bacillota</taxon>
        <taxon>Bacilli</taxon>
        <taxon>Bacillales</taxon>
        <taxon>Bacillaceae</taxon>
        <taxon>Pontibacillus</taxon>
    </lineage>
</organism>
<reference evidence="2 3" key="1">
    <citation type="submission" date="2019-11" db="EMBL/GenBank/DDBJ databases">
        <title>Genome sequences of 17 halophilic strains isolated from different environments.</title>
        <authorList>
            <person name="Furrow R.E."/>
        </authorList>
    </citation>
    <scope>NUCLEOTIDE SEQUENCE [LARGE SCALE GENOMIC DNA]</scope>
    <source>
        <strain evidence="2 3">22514_16_FS</strain>
    </source>
</reference>
<dbReference type="AlphaFoldDB" id="A0A6I4ZUM5"/>
<evidence type="ECO:0000259" key="1">
    <source>
        <dbReference type="Pfam" id="PF02915"/>
    </source>
</evidence>
<accession>A0A6I4ZUM5</accession>
<dbReference type="EMBL" id="WMEQ01000002">
    <property type="protein sequence ID" value="MYL32874.1"/>
    <property type="molecule type" value="Genomic_DNA"/>
</dbReference>
<dbReference type="OrthoDB" id="573482at2"/>
<protein>
    <submittedName>
        <fullName evidence="2">Ferritin-like domain-containing protein</fullName>
    </submittedName>
</protein>
<dbReference type="GO" id="GO:0016491">
    <property type="term" value="F:oxidoreductase activity"/>
    <property type="evidence" value="ECO:0007669"/>
    <property type="project" value="InterPro"/>
</dbReference>
<dbReference type="SUPFAM" id="SSF47240">
    <property type="entry name" value="Ferritin-like"/>
    <property type="match status" value="1"/>
</dbReference>
<dbReference type="Gene3D" id="1.20.1260.10">
    <property type="match status" value="1"/>
</dbReference>
<gene>
    <name evidence="2" type="ORF">GLW05_04605</name>
</gene>
<dbReference type="Pfam" id="PF02915">
    <property type="entry name" value="Rubrerythrin"/>
    <property type="match status" value="1"/>
</dbReference>
<sequence length="152" mass="17807">MLQGYGQNKSYKSLEEALVGVRKAVQGEREDELFYDYLIAVAPTTEDKEIITSIRNDEQKHNKMFRQIYRDFTGEEITDTDDESFQKPNSFEEGVKKALFGELAAVEKYRDIRAGLPTRYYRDMVFEILTDELKHADKYNYILTITIARKKV</sequence>
<dbReference type="InterPro" id="IPR009078">
    <property type="entry name" value="Ferritin-like_SF"/>
</dbReference>
<evidence type="ECO:0000313" key="2">
    <source>
        <dbReference type="EMBL" id="MYL32874.1"/>
    </source>
</evidence>
<name>A0A6I4ZUM5_9BACI</name>